<proteinExistence type="evidence at transcript level"/>
<evidence type="ECO:0000313" key="1">
    <source>
        <dbReference type="EMBL" id="JAP63937.1"/>
    </source>
</evidence>
<feature type="non-terminal residue" evidence="1">
    <location>
        <position position="1"/>
    </location>
</feature>
<sequence>DNSTCMPPYYRGEVEYYSMGALPEENCTSTVEVMLNCTCQNGDSVSNRHYCLHNITRTEDDNTANITVGLCGYRKCRVGDYSAHVEVDLRNMQLAHTLKVFPKPPCVAFNMTVTPQLKAVAGCEFFCYKRENKDIDDGRPCVLEWYKKRITRTPVVTLTGSCWNGICRPAENYSSSVTGECHDYDRYRRKKIKPVEDCTYTCQGNEKIKMNRPDGLTCQFKRGNPFFCTGLVGACDAGSCSEVREVDGCHMLHSSGGTTSPIPVAKECVCKKAGLTEILSDGTLCTYKRGLCWARRILEEVGVCNKGKCIAHPPDRPHHHEFEKKECKISDVQVSSELIVAAGCAATCRRYETEHRPDRTLCLLEYRRQERFLWPTVKTYTIGMCSSGRCLRTKNTWDIIL</sequence>
<name>A0A131XBI3_9ACAR</name>
<protein>
    <submittedName>
        <fullName evidence="1">Putative secreted peptide</fullName>
    </submittedName>
</protein>
<reference evidence="1" key="1">
    <citation type="journal article" date="2017" name="Ticks Tick Borne Dis.">
        <title>An insight into the sialome of Hyalomma excavatum.</title>
        <authorList>
            <person name="Ribeiro J.M."/>
            <person name="Slovak M."/>
            <person name="Francischetti I.M."/>
        </authorList>
    </citation>
    <scope>NUCLEOTIDE SEQUENCE</scope>
    <source>
        <strain evidence="1">Samish</strain>
        <tissue evidence="1">Salivary glands</tissue>
    </source>
</reference>
<dbReference type="Gene3D" id="2.30.130.100">
    <property type="match status" value="2"/>
</dbReference>
<dbReference type="AlphaFoldDB" id="A0A131XBI3"/>
<accession>A0A131XBI3</accession>
<dbReference type="EMBL" id="GEFH01004644">
    <property type="protein sequence ID" value="JAP63937.1"/>
    <property type="molecule type" value="mRNA"/>
</dbReference>
<organism evidence="1">
    <name type="scientific">Hyalomma excavatum</name>
    <dbReference type="NCBI Taxonomy" id="257692"/>
    <lineage>
        <taxon>Eukaryota</taxon>
        <taxon>Metazoa</taxon>
        <taxon>Ecdysozoa</taxon>
        <taxon>Arthropoda</taxon>
        <taxon>Chelicerata</taxon>
        <taxon>Arachnida</taxon>
        <taxon>Acari</taxon>
        <taxon>Parasitiformes</taxon>
        <taxon>Ixodida</taxon>
        <taxon>Ixodoidea</taxon>
        <taxon>Ixodidae</taxon>
        <taxon>Hyalomminae</taxon>
        <taxon>Hyalomma</taxon>
    </lineage>
</organism>